<reference evidence="2 3" key="1">
    <citation type="submission" date="2018-04" db="EMBL/GenBank/DDBJ databases">
        <title>WGS assembly of Panicum hallii var. hallii HAL2.</title>
        <authorList>
            <person name="Lovell J."/>
            <person name="Jenkins J."/>
            <person name="Lowry D."/>
            <person name="Mamidi S."/>
            <person name="Sreedasyam A."/>
            <person name="Weng X."/>
            <person name="Barry K."/>
            <person name="Bonette J."/>
            <person name="Campitelli B."/>
            <person name="Daum C."/>
            <person name="Gordon S."/>
            <person name="Gould B."/>
            <person name="Lipzen A."/>
            <person name="MacQueen A."/>
            <person name="Palacio-Mejia J."/>
            <person name="Plott C."/>
            <person name="Shakirov E."/>
            <person name="Shu S."/>
            <person name="Yoshinaga Y."/>
            <person name="Zane M."/>
            <person name="Rokhsar D."/>
            <person name="Grimwood J."/>
            <person name="Schmutz J."/>
            <person name="Juenger T."/>
        </authorList>
    </citation>
    <scope>NUCLEOTIDE SEQUENCE [LARGE SCALE GENOMIC DNA]</scope>
    <source>
        <strain evidence="3">cv. HAL2</strain>
    </source>
</reference>
<dbReference type="Proteomes" id="UP000244336">
    <property type="component" value="Chromosome 3"/>
</dbReference>
<feature type="region of interest" description="Disordered" evidence="1">
    <location>
        <begin position="1"/>
        <end position="20"/>
    </location>
</feature>
<gene>
    <name evidence="2" type="ORF">GQ55_3G355700</name>
</gene>
<sequence length="75" mass="8455">MEAGGQQQQLHARADEPWPNRRAWRLLQRRRRARAHQHAAPPACCLDVPPPGRAADPCCWPSFPTRRCGPTALAH</sequence>
<evidence type="ECO:0000313" key="3">
    <source>
        <dbReference type="Proteomes" id="UP000244336"/>
    </source>
</evidence>
<dbReference type="Gramene" id="PUZ66732">
    <property type="protein sequence ID" value="PUZ66732"/>
    <property type="gene ID" value="GQ55_3G355700"/>
</dbReference>
<organism evidence="2 3">
    <name type="scientific">Panicum hallii var. hallii</name>
    <dbReference type="NCBI Taxonomy" id="1504633"/>
    <lineage>
        <taxon>Eukaryota</taxon>
        <taxon>Viridiplantae</taxon>
        <taxon>Streptophyta</taxon>
        <taxon>Embryophyta</taxon>
        <taxon>Tracheophyta</taxon>
        <taxon>Spermatophyta</taxon>
        <taxon>Magnoliopsida</taxon>
        <taxon>Liliopsida</taxon>
        <taxon>Poales</taxon>
        <taxon>Poaceae</taxon>
        <taxon>PACMAD clade</taxon>
        <taxon>Panicoideae</taxon>
        <taxon>Panicodae</taxon>
        <taxon>Paniceae</taxon>
        <taxon>Panicinae</taxon>
        <taxon>Panicum</taxon>
        <taxon>Panicum sect. Panicum</taxon>
    </lineage>
</organism>
<accession>A0A2T7EFY4</accession>
<proteinExistence type="predicted"/>
<dbReference type="EMBL" id="CM009751">
    <property type="protein sequence ID" value="PUZ66732.1"/>
    <property type="molecule type" value="Genomic_DNA"/>
</dbReference>
<feature type="compositionally biased region" description="Polar residues" evidence="1">
    <location>
        <begin position="1"/>
        <end position="10"/>
    </location>
</feature>
<evidence type="ECO:0000256" key="1">
    <source>
        <dbReference type="SAM" id="MobiDB-lite"/>
    </source>
</evidence>
<keyword evidence="3" id="KW-1185">Reference proteome</keyword>
<name>A0A2T7EFY4_9POAL</name>
<dbReference type="AlphaFoldDB" id="A0A2T7EFY4"/>
<evidence type="ECO:0000313" key="2">
    <source>
        <dbReference type="EMBL" id="PUZ66732.1"/>
    </source>
</evidence>
<protein>
    <submittedName>
        <fullName evidence="2">Uncharacterized protein</fullName>
    </submittedName>
</protein>